<evidence type="ECO:0000313" key="3">
    <source>
        <dbReference type="Proteomes" id="UP000479710"/>
    </source>
</evidence>
<evidence type="ECO:0000256" key="1">
    <source>
        <dbReference type="SAM" id="MobiDB-lite"/>
    </source>
</evidence>
<comment type="caution">
    <text evidence="2">The sequence shown here is derived from an EMBL/GenBank/DDBJ whole genome shotgun (WGS) entry which is preliminary data.</text>
</comment>
<reference evidence="2 3" key="1">
    <citation type="submission" date="2019-11" db="EMBL/GenBank/DDBJ databases">
        <title>Whole genome sequence of Oryza granulata.</title>
        <authorList>
            <person name="Li W."/>
        </authorList>
    </citation>
    <scope>NUCLEOTIDE SEQUENCE [LARGE SCALE GENOMIC DNA]</scope>
    <source>
        <strain evidence="3">cv. Menghai</strain>
        <tissue evidence="2">Leaf</tissue>
    </source>
</reference>
<dbReference type="Proteomes" id="UP000479710">
    <property type="component" value="Unassembled WGS sequence"/>
</dbReference>
<proteinExistence type="predicted"/>
<evidence type="ECO:0000313" key="2">
    <source>
        <dbReference type="EMBL" id="KAF0906262.1"/>
    </source>
</evidence>
<gene>
    <name evidence="2" type="ORF">E2562_009639</name>
</gene>
<organism evidence="2 3">
    <name type="scientific">Oryza meyeriana var. granulata</name>
    <dbReference type="NCBI Taxonomy" id="110450"/>
    <lineage>
        <taxon>Eukaryota</taxon>
        <taxon>Viridiplantae</taxon>
        <taxon>Streptophyta</taxon>
        <taxon>Embryophyta</taxon>
        <taxon>Tracheophyta</taxon>
        <taxon>Spermatophyta</taxon>
        <taxon>Magnoliopsida</taxon>
        <taxon>Liliopsida</taxon>
        <taxon>Poales</taxon>
        <taxon>Poaceae</taxon>
        <taxon>BOP clade</taxon>
        <taxon>Oryzoideae</taxon>
        <taxon>Oryzeae</taxon>
        <taxon>Oryzinae</taxon>
        <taxon>Oryza</taxon>
        <taxon>Oryza meyeriana</taxon>
    </lineage>
</organism>
<protein>
    <submittedName>
        <fullName evidence="2">Uncharacterized protein</fullName>
    </submittedName>
</protein>
<dbReference type="AlphaFoldDB" id="A0A6G1D1P7"/>
<name>A0A6G1D1P7_9ORYZ</name>
<feature type="region of interest" description="Disordered" evidence="1">
    <location>
        <begin position="158"/>
        <end position="194"/>
    </location>
</feature>
<accession>A0A6G1D1P7</accession>
<sequence length="213" mass="23047">MLAEMEDVIYNAIGRCCRVPSVLTHLLRRQIGDRGIGPSQCEQQACQQQTVQRRRHLGWTSQSSLPVYDVSITVLYWWAEIRSPREPPCPPTSTGMPTLAGTVAPSSVAVERLTPLTGATEEDPATAGEVMPASIVLPTTEDDTTATAEVSSIAFADIDEAAGRPTPLTGATEDHPPMEEDPASTAEGDTTAPAERMRHYILTNCDEVTSWIK</sequence>
<keyword evidence="3" id="KW-1185">Reference proteome</keyword>
<dbReference type="EMBL" id="SPHZ02000007">
    <property type="protein sequence ID" value="KAF0906262.1"/>
    <property type="molecule type" value="Genomic_DNA"/>
</dbReference>